<organism evidence="1 2">
    <name type="scientific">Halomicrobium mukohataei</name>
    <dbReference type="NCBI Taxonomy" id="57705"/>
    <lineage>
        <taxon>Archaea</taxon>
        <taxon>Methanobacteriati</taxon>
        <taxon>Methanobacteriota</taxon>
        <taxon>Stenosarchaea group</taxon>
        <taxon>Halobacteria</taxon>
        <taxon>Halobacteriales</taxon>
        <taxon>Haloarculaceae</taxon>
        <taxon>Halomicrobium</taxon>
    </lineage>
</organism>
<dbReference type="AlphaFoldDB" id="A0A4D6KMB8"/>
<sequence length="92" mass="9955">MTGLAELLGKPFDALYAVTSNETMKRDVYAGTRPEDGHFSIQSTQSGVSTYRAYEAENDGEMPGSVLPRDLGAYDCADPRVCPDCQPTTSDD</sequence>
<evidence type="ECO:0000313" key="2">
    <source>
        <dbReference type="Proteomes" id="UP000297053"/>
    </source>
</evidence>
<reference evidence="1 2" key="1">
    <citation type="submission" date="2019-04" db="EMBL/GenBank/DDBJ databases">
        <title>Complete genome sequence of Arthrobacter sp. ZXY-2 associated with effective atrazine degradation and salt adaptation.</title>
        <authorList>
            <person name="Zhao X."/>
        </authorList>
    </citation>
    <scope>NUCLEOTIDE SEQUENCE [LARGE SCALE GENOMIC DNA]</scope>
    <source>
        <strain evidence="2">ZP60</strain>
    </source>
</reference>
<gene>
    <name evidence="1" type="ORF">E5139_10955</name>
</gene>
<accession>A0A4D6KMB8</accession>
<protein>
    <submittedName>
        <fullName evidence="1">Uncharacterized protein</fullName>
    </submittedName>
</protein>
<dbReference type="RefSeq" id="WP_015762526.1">
    <property type="nucleotide sequence ID" value="NZ_CP039375.1"/>
</dbReference>
<dbReference type="EMBL" id="CP039375">
    <property type="protein sequence ID" value="QCD66136.1"/>
    <property type="molecule type" value="Genomic_DNA"/>
</dbReference>
<dbReference type="GeneID" id="42179461"/>
<evidence type="ECO:0000313" key="1">
    <source>
        <dbReference type="EMBL" id="QCD66136.1"/>
    </source>
</evidence>
<dbReference type="KEGG" id="halz:E5139_10955"/>
<reference evidence="1 2" key="2">
    <citation type="submission" date="2019-04" db="EMBL/GenBank/DDBJ databases">
        <authorList>
            <person name="Yang S."/>
            <person name="Wei W."/>
        </authorList>
    </citation>
    <scope>NUCLEOTIDE SEQUENCE [LARGE SCALE GENOMIC DNA]</scope>
    <source>
        <strain evidence="2">ZP60</strain>
    </source>
</reference>
<name>A0A4D6KMB8_9EURY</name>
<proteinExistence type="predicted"/>
<dbReference type="Proteomes" id="UP000297053">
    <property type="component" value="Chromosome"/>
</dbReference>